<evidence type="ECO:0000256" key="1">
    <source>
        <dbReference type="SAM" id="MobiDB-lite"/>
    </source>
</evidence>
<protein>
    <submittedName>
        <fullName evidence="2">Uncharacterized protein</fullName>
    </submittedName>
</protein>
<evidence type="ECO:0000313" key="2">
    <source>
        <dbReference type="EMBL" id="DAG06129.1"/>
    </source>
</evidence>
<sequence length="41" mass="4297">MGDVLTSHGGRFDDPMGDKKTSHGGQNVLTCPPICDILLLG</sequence>
<accession>A0A8S5VH70</accession>
<reference evidence="2" key="1">
    <citation type="journal article" date="2021" name="Proc. Natl. Acad. Sci. U.S.A.">
        <title>A Catalog of Tens of Thousands of Viruses from Human Metagenomes Reveals Hidden Associations with Chronic Diseases.</title>
        <authorList>
            <person name="Tisza M.J."/>
            <person name="Buck C.B."/>
        </authorList>
    </citation>
    <scope>NUCLEOTIDE SEQUENCE</scope>
    <source>
        <strain evidence="2">CtNxi14</strain>
    </source>
</reference>
<name>A0A8S5VH70_9CAUD</name>
<feature type="compositionally biased region" description="Basic and acidic residues" evidence="1">
    <location>
        <begin position="10"/>
        <end position="21"/>
    </location>
</feature>
<feature type="region of interest" description="Disordered" evidence="1">
    <location>
        <begin position="1"/>
        <end position="28"/>
    </location>
</feature>
<proteinExistence type="predicted"/>
<dbReference type="EMBL" id="BK016266">
    <property type="protein sequence ID" value="DAG06129.1"/>
    <property type="molecule type" value="Genomic_DNA"/>
</dbReference>
<organism evidence="2">
    <name type="scientific">Siphoviridae sp. ctNxi14</name>
    <dbReference type="NCBI Taxonomy" id="2825475"/>
    <lineage>
        <taxon>Viruses</taxon>
        <taxon>Duplodnaviria</taxon>
        <taxon>Heunggongvirae</taxon>
        <taxon>Uroviricota</taxon>
        <taxon>Caudoviricetes</taxon>
    </lineage>
</organism>